<dbReference type="AlphaFoldDB" id="A0A5J4T3H4"/>
<evidence type="ECO:0000256" key="3">
    <source>
        <dbReference type="ARBA" id="ARBA00022741"/>
    </source>
</evidence>
<keyword evidence="3" id="KW-0547">Nucleotide-binding</keyword>
<comment type="caution">
    <text evidence="7">The sequence shown here is derived from an EMBL/GenBank/DDBJ whole genome shotgun (WGS) entry which is preliminary data.</text>
</comment>
<reference evidence="7 8" key="1">
    <citation type="submission" date="2019-03" db="EMBL/GenBank/DDBJ databases">
        <title>Single cell metagenomics reveals metabolic interactions within the superorganism composed of flagellate Streblomastix strix and complex community of Bacteroidetes bacteria on its surface.</title>
        <authorList>
            <person name="Treitli S.C."/>
            <person name="Kolisko M."/>
            <person name="Husnik F."/>
            <person name="Keeling P."/>
            <person name="Hampl V."/>
        </authorList>
    </citation>
    <scope>NUCLEOTIDE SEQUENCE [LARGE SCALE GENOMIC DNA]</scope>
    <source>
        <strain evidence="7">ST1C</strain>
    </source>
</reference>
<evidence type="ECO:0000256" key="1">
    <source>
        <dbReference type="ARBA" id="ARBA00022527"/>
    </source>
</evidence>
<feature type="non-terminal residue" evidence="7">
    <location>
        <position position="120"/>
    </location>
</feature>
<evidence type="ECO:0000256" key="4">
    <source>
        <dbReference type="ARBA" id="ARBA00022777"/>
    </source>
</evidence>
<dbReference type="Proteomes" id="UP000324800">
    <property type="component" value="Unassembled WGS sequence"/>
</dbReference>
<dbReference type="OrthoDB" id="25592at2759"/>
<evidence type="ECO:0000313" key="7">
    <source>
        <dbReference type="EMBL" id="KAA6352894.1"/>
    </source>
</evidence>
<sequence>VIAHDILEFLVQFHLKGLVHCNIKPQQILFHQVEDYIIPKVCGFGETVSIQLLKDATEISGSPFYFPPEVRNKKGGYDFGIDIWELGLCLYILASGKKHDHPSYALLRNFGLVLPPELAE</sequence>
<evidence type="ECO:0000256" key="5">
    <source>
        <dbReference type="ARBA" id="ARBA00022840"/>
    </source>
</evidence>
<evidence type="ECO:0000256" key="2">
    <source>
        <dbReference type="ARBA" id="ARBA00022679"/>
    </source>
</evidence>
<dbReference type="PROSITE" id="PS50011">
    <property type="entry name" value="PROTEIN_KINASE_DOM"/>
    <property type="match status" value="1"/>
</dbReference>
<feature type="domain" description="Protein kinase" evidence="6">
    <location>
        <begin position="1"/>
        <end position="120"/>
    </location>
</feature>
<accession>A0A5J4T3H4</accession>
<keyword evidence="2" id="KW-0808">Transferase</keyword>
<dbReference type="InterPro" id="IPR011009">
    <property type="entry name" value="Kinase-like_dom_sf"/>
</dbReference>
<keyword evidence="1" id="KW-0723">Serine/threonine-protein kinase</keyword>
<proteinExistence type="predicted"/>
<dbReference type="GO" id="GO:0004674">
    <property type="term" value="F:protein serine/threonine kinase activity"/>
    <property type="evidence" value="ECO:0007669"/>
    <property type="project" value="UniProtKB-KW"/>
</dbReference>
<organism evidence="7 8">
    <name type="scientific">Streblomastix strix</name>
    <dbReference type="NCBI Taxonomy" id="222440"/>
    <lineage>
        <taxon>Eukaryota</taxon>
        <taxon>Metamonada</taxon>
        <taxon>Preaxostyla</taxon>
        <taxon>Oxymonadida</taxon>
        <taxon>Streblomastigidae</taxon>
        <taxon>Streblomastix</taxon>
    </lineage>
</organism>
<evidence type="ECO:0000313" key="8">
    <source>
        <dbReference type="Proteomes" id="UP000324800"/>
    </source>
</evidence>
<protein>
    <recommendedName>
        <fullName evidence="6">Protein kinase domain-containing protein</fullName>
    </recommendedName>
</protein>
<feature type="non-terminal residue" evidence="7">
    <location>
        <position position="1"/>
    </location>
</feature>
<dbReference type="SUPFAM" id="SSF56112">
    <property type="entry name" value="Protein kinase-like (PK-like)"/>
    <property type="match status" value="1"/>
</dbReference>
<gene>
    <name evidence="7" type="ORF">EZS28_051579</name>
</gene>
<name>A0A5J4T3H4_9EUKA</name>
<evidence type="ECO:0000259" key="6">
    <source>
        <dbReference type="PROSITE" id="PS50011"/>
    </source>
</evidence>
<dbReference type="EMBL" id="SNRW01039124">
    <property type="protein sequence ID" value="KAA6352894.1"/>
    <property type="molecule type" value="Genomic_DNA"/>
</dbReference>
<dbReference type="Pfam" id="PF00069">
    <property type="entry name" value="Pkinase"/>
    <property type="match status" value="1"/>
</dbReference>
<dbReference type="GO" id="GO:0005524">
    <property type="term" value="F:ATP binding"/>
    <property type="evidence" value="ECO:0007669"/>
    <property type="project" value="UniProtKB-KW"/>
</dbReference>
<dbReference type="InterPro" id="IPR050205">
    <property type="entry name" value="CDPK_Ser/Thr_kinases"/>
</dbReference>
<keyword evidence="4" id="KW-0418">Kinase</keyword>
<dbReference type="PANTHER" id="PTHR24349">
    <property type="entry name" value="SERINE/THREONINE-PROTEIN KINASE"/>
    <property type="match status" value="1"/>
</dbReference>
<dbReference type="InterPro" id="IPR000719">
    <property type="entry name" value="Prot_kinase_dom"/>
</dbReference>
<keyword evidence="5" id="KW-0067">ATP-binding</keyword>
<dbReference type="Gene3D" id="1.10.510.10">
    <property type="entry name" value="Transferase(Phosphotransferase) domain 1"/>
    <property type="match status" value="1"/>
</dbReference>